<dbReference type="SUPFAM" id="SSF51161">
    <property type="entry name" value="Trimeric LpxA-like enzymes"/>
    <property type="match status" value="1"/>
</dbReference>
<evidence type="ECO:0000313" key="4">
    <source>
        <dbReference type="Proteomes" id="UP000077881"/>
    </source>
</evidence>
<evidence type="ECO:0000313" key="3">
    <source>
        <dbReference type="EMBL" id="OAK74429.1"/>
    </source>
</evidence>
<keyword evidence="4" id="KW-1185">Reference proteome</keyword>
<protein>
    <recommendedName>
        <fullName evidence="5">Maltose O-acetyltransferase</fullName>
    </recommendedName>
</protein>
<dbReference type="GO" id="GO:0008374">
    <property type="term" value="F:O-acyltransferase activity"/>
    <property type="evidence" value="ECO:0007669"/>
    <property type="project" value="TreeGrafter"/>
</dbReference>
<dbReference type="RefSeq" id="WP_064467703.1">
    <property type="nucleotide sequence ID" value="NZ_LDJR01000024.1"/>
</dbReference>
<dbReference type="InterPro" id="IPR001451">
    <property type="entry name" value="Hexapep"/>
</dbReference>
<dbReference type="Proteomes" id="UP000077881">
    <property type="component" value="Unassembled WGS sequence"/>
</dbReference>
<dbReference type="EMBL" id="LDJR01000024">
    <property type="protein sequence ID" value="OAK74429.1"/>
    <property type="molecule type" value="Genomic_DNA"/>
</dbReference>
<dbReference type="InterPro" id="IPR011004">
    <property type="entry name" value="Trimer_LpxA-like_sf"/>
</dbReference>
<comment type="similarity">
    <text evidence="1">Belongs to the transferase hexapeptide repeat family.</text>
</comment>
<dbReference type="InterPro" id="IPR051159">
    <property type="entry name" value="Hexapeptide_acetyltransf"/>
</dbReference>
<accession>A0A178A3K6</accession>
<dbReference type="Pfam" id="PF00132">
    <property type="entry name" value="Hexapep"/>
    <property type="match status" value="1"/>
</dbReference>
<name>A0A178A3K6_9BACI</name>
<organism evidence="3 4">
    <name type="scientific">Lederbergia galactosidilytica</name>
    <dbReference type="NCBI Taxonomy" id="217031"/>
    <lineage>
        <taxon>Bacteria</taxon>
        <taxon>Bacillati</taxon>
        <taxon>Bacillota</taxon>
        <taxon>Bacilli</taxon>
        <taxon>Bacillales</taxon>
        <taxon>Bacillaceae</taxon>
        <taxon>Lederbergia</taxon>
    </lineage>
</organism>
<sequence length="170" mass="18345">MVKVYKMLLTTVGGALPKSYHPFGKILGRNFRNWCAKHIAKEVGKGINVEKGASIQPGVILKDGANVGVNCLIGPNTIIGRNVIMAPECQIYTRNKKFNKTEKRIIGYEKTKPVIIGDNCWIGARVLIMPGVKIGEGCIIAAGAVVSKSTEPYTVVAGNPAKEVKKLLDL</sequence>
<gene>
    <name evidence="3" type="ORF">ABB05_04205</name>
</gene>
<dbReference type="Gene3D" id="2.160.10.10">
    <property type="entry name" value="Hexapeptide repeat proteins"/>
    <property type="match status" value="1"/>
</dbReference>
<dbReference type="STRING" id="217031.ABB05_04205"/>
<evidence type="ECO:0000256" key="1">
    <source>
        <dbReference type="ARBA" id="ARBA00007274"/>
    </source>
</evidence>
<keyword evidence="2" id="KW-0808">Transferase</keyword>
<dbReference type="PANTHER" id="PTHR23416:SF23">
    <property type="entry name" value="ACETYLTRANSFERASE C18B11.09C-RELATED"/>
    <property type="match status" value="1"/>
</dbReference>
<dbReference type="PANTHER" id="PTHR23416">
    <property type="entry name" value="SIALIC ACID SYNTHASE-RELATED"/>
    <property type="match status" value="1"/>
</dbReference>
<evidence type="ECO:0000256" key="2">
    <source>
        <dbReference type="ARBA" id="ARBA00022679"/>
    </source>
</evidence>
<comment type="caution">
    <text evidence="3">The sequence shown here is derived from an EMBL/GenBank/DDBJ whole genome shotgun (WGS) entry which is preliminary data.</text>
</comment>
<evidence type="ECO:0008006" key="5">
    <source>
        <dbReference type="Google" id="ProtNLM"/>
    </source>
</evidence>
<dbReference type="PATRIC" id="fig|217031.6.peg.913"/>
<dbReference type="OrthoDB" id="9812571at2"/>
<dbReference type="CDD" id="cd04647">
    <property type="entry name" value="LbH_MAT_like"/>
    <property type="match status" value="1"/>
</dbReference>
<dbReference type="AlphaFoldDB" id="A0A178A3K6"/>
<reference evidence="3 4" key="1">
    <citation type="submission" date="2015-05" db="EMBL/GenBank/DDBJ databases">
        <title>Comparison of genome.</title>
        <authorList>
            <person name="Zheng Z."/>
            <person name="Sun M."/>
        </authorList>
    </citation>
    <scope>NUCLEOTIDE SEQUENCE [LARGE SCALE GENOMIC DNA]</scope>
    <source>
        <strain evidence="3 4">G25-74</strain>
    </source>
</reference>
<proteinExistence type="inferred from homology"/>